<dbReference type="RefSeq" id="WP_159438925.1">
    <property type="nucleotide sequence ID" value="NZ_FNUA01000002.1"/>
</dbReference>
<proteinExistence type="predicted"/>
<dbReference type="AlphaFoldDB" id="A0A1H5FW53"/>
<sequence length="53" mass="5799">MAFFIAAEINQIFRLTGAKPNDTPTAQANAHGLSIKTDYFSRNTRAAGLRKDS</sequence>
<accession>A0A1H5FW53</accession>
<evidence type="ECO:0000313" key="1">
    <source>
        <dbReference type="EMBL" id="SEE07653.1"/>
    </source>
</evidence>
<reference evidence="1 2" key="1">
    <citation type="submission" date="2016-10" db="EMBL/GenBank/DDBJ databases">
        <authorList>
            <person name="de Groot N.N."/>
        </authorList>
    </citation>
    <scope>NUCLEOTIDE SEQUENCE [LARGE SCALE GENOMIC DNA]</scope>
    <source>
        <strain evidence="1 2">BS3265</strain>
    </source>
</reference>
<name>A0A1H5FW53_9PSED</name>
<organism evidence="1 2">
    <name type="scientific">Pseudomonas palleroniana</name>
    <dbReference type="NCBI Taxonomy" id="191390"/>
    <lineage>
        <taxon>Bacteria</taxon>
        <taxon>Pseudomonadati</taxon>
        <taxon>Pseudomonadota</taxon>
        <taxon>Gammaproteobacteria</taxon>
        <taxon>Pseudomonadales</taxon>
        <taxon>Pseudomonadaceae</taxon>
        <taxon>Pseudomonas</taxon>
    </lineage>
</organism>
<protein>
    <submittedName>
        <fullName evidence="1">Uncharacterized protein</fullName>
    </submittedName>
</protein>
<gene>
    <name evidence="1" type="ORF">SAMN04490198_0474</name>
</gene>
<dbReference type="Proteomes" id="UP000199129">
    <property type="component" value="Unassembled WGS sequence"/>
</dbReference>
<evidence type="ECO:0000313" key="2">
    <source>
        <dbReference type="Proteomes" id="UP000199129"/>
    </source>
</evidence>
<dbReference type="EMBL" id="FNUA01000002">
    <property type="protein sequence ID" value="SEE07653.1"/>
    <property type="molecule type" value="Genomic_DNA"/>
</dbReference>